<dbReference type="Proteomes" id="UP001649381">
    <property type="component" value="Unassembled WGS sequence"/>
</dbReference>
<evidence type="ECO:0000313" key="6">
    <source>
        <dbReference type="EMBL" id="MCF6137811.1"/>
    </source>
</evidence>
<name>A0ABS9H1N0_9BACL</name>
<dbReference type="PANTHER" id="PTHR42953">
    <property type="entry name" value="HIGH-AFFINITY ZINC UPTAKE SYSTEM PROTEIN ZNUA-RELATED"/>
    <property type="match status" value="1"/>
</dbReference>
<evidence type="ECO:0000313" key="7">
    <source>
        <dbReference type="Proteomes" id="UP001649381"/>
    </source>
</evidence>
<feature type="coiled-coil region" evidence="4">
    <location>
        <begin position="169"/>
        <end position="200"/>
    </location>
</feature>
<dbReference type="RefSeq" id="WP_236333720.1">
    <property type="nucleotide sequence ID" value="NZ_JAKIJS010000001.1"/>
</dbReference>
<evidence type="ECO:0000256" key="2">
    <source>
        <dbReference type="ARBA" id="ARBA00022729"/>
    </source>
</evidence>
<dbReference type="PRINTS" id="PR00691">
    <property type="entry name" value="ADHESINB"/>
</dbReference>
<proteinExistence type="inferred from homology"/>
<feature type="region of interest" description="Disordered" evidence="5">
    <location>
        <begin position="118"/>
        <end position="140"/>
    </location>
</feature>
<dbReference type="Pfam" id="PF01297">
    <property type="entry name" value="ZnuA"/>
    <property type="match status" value="1"/>
</dbReference>
<keyword evidence="1 3" id="KW-0813">Transport</keyword>
<dbReference type="InterPro" id="IPR006127">
    <property type="entry name" value="ZnuA-like"/>
</dbReference>
<sequence>MRLLLMILTLSVVIAGCGSDGSGSSEQRESQLKIYTSIYPLQYFANRIGGEHVHAESIIPPGADGHTYEPTTKELIDIAESDLLIYNGAGFEGFIDKAKQSLGKQGVVFLNASKDIHSEAESHENESEDEHSEHEHGDVDPHFWLDPIQSIQMSETIKKEMIKQHPELEDEFEANFESLKKDLNELDQQFENVVKNAKRKEFIVAHSAYGKWEERYGIKQISISGLSPSHEPSQKQAQAIIDYARTNDVPYIIFEKNFTSEIAEMIKNEVNAEKLYLSNLESLTLEQLENEEDYLSIMRENIRTMKKALN</sequence>
<dbReference type="Gene3D" id="3.40.50.1980">
    <property type="entry name" value="Nitrogenase molybdenum iron protein domain"/>
    <property type="match status" value="2"/>
</dbReference>
<evidence type="ECO:0000256" key="3">
    <source>
        <dbReference type="RuleBase" id="RU003512"/>
    </source>
</evidence>
<comment type="caution">
    <text evidence="6">The sequence shown here is derived from an EMBL/GenBank/DDBJ whole genome shotgun (WGS) entry which is preliminary data.</text>
</comment>
<protein>
    <submittedName>
        <fullName evidence="6">Zinc ABC transporter substrate-binding protein</fullName>
    </submittedName>
</protein>
<dbReference type="PROSITE" id="PS51257">
    <property type="entry name" value="PROKAR_LIPOPROTEIN"/>
    <property type="match status" value="1"/>
</dbReference>
<reference evidence="6 7" key="1">
    <citation type="submission" date="2022-01" db="EMBL/GenBank/DDBJ databases">
        <title>Alkalihalobacillus sp. EGI L200015, a novel bacterium isolated from a salt lake sediment.</title>
        <authorList>
            <person name="Gao L."/>
            <person name="Fang B.-Z."/>
            <person name="Li W.-J."/>
        </authorList>
    </citation>
    <scope>NUCLEOTIDE SEQUENCE [LARGE SCALE GENOMIC DNA]</scope>
    <source>
        <strain evidence="6 7">KCTC 12718</strain>
    </source>
</reference>
<organism evidence="6 7">
    <name type="scientific">Pseudalkalibacillus berkeleyi</name>
    <dbReference type="NCBI Taxonomy" id="1069813"/>
    <lineage>
        <taxon>Bacteria</taxon>
        <taxon>Bacillati</taxon>
        <taxon>Bacillota</taxon>
        <taxon>Bacilli</taxon>
        <taxon>Bacillales</taxon>
        <taxon>Fictibacillaceae</taxon>
        <taxon>Pseudalkalibacillus</taxon>
    </lineage>
</organism>
<dbReference type="InterPro" id="IPR050492">
    <property type="entry name" value="Bact_metal-bind_prot9"/>
</dbReference>
<dbReference type="PRINTS" id="PR00690">
    <property type="entry name" value="ADHESNFAMILY"/>
</dbReference>
<dbReference type="InterPro" id="IPR006128">
    <property type="entry name" value="Lipoprotein_PsaA-like"/>
</dbReference>
<dbReference type="EMBL" id="JAKIJS010000001">
    <property type="protein sequence ID" value="MCF6137811.1"/>
    <property type="molecule type" value="Genomic_DNA"/>
</dbReference>
<gene>
    <name evidence="6" type="ORF">L2716_08720</name>
</gene>
<keyword evidence="2" id="KW-0732">Signal</keyword>
<dbReference type="InterPro" id="IPR006129">
    <property type="entry name" value="AdhesinB"/>
</dbReference>
<keyword evidence="7" id="KW-1185">Reference proteome</keyword>
<dbReference type="SUPFAM" id="SSF53807">
    <property type="entry name" value="Helical backbone' metal receptor"/>
    <property type="match status" value="1"/>
</dbReference>
<evidence type="ECO:0000256" key="5">
    <source>
        <dbReference type="SAM" id="MobiDB-lite"/>
    </source>
</evidence>
<evidence type="ECO:0000256" key="4">
    <source>
        <dbReference type="SAM" id="Coils"/>
    </source>
</evidence>
<comment type="similarity">
    <text evidence="3">Belongs to the bacterial solute-binding protein 9 family.</text>
</comment>
<keyword evidence="4" id="KW-0175">Coiled coil</keyword>
<evidence type="ECO:0000256" key="1">
    <source>
        <dbReference type="ARBA" id="ARBA00022448"/>
    </source>
</evidence>
<dbReference type="PANTHER" id="PTHR42953:SF8">
    <property type="entry name" value="ZINT DOMAIN-CONTAINING PROTEIN"/>
    <property type="match status" value="1"/>
</dbReference>
<accession>A0ABS9H1N0</accession>